<gene>
    <name evidence="7" type="ORF">EI981_12000</name>
</gene>
<dbReference type="GO" id="GO:0005829">
    <property type="term" value="C:cytosol"/>
    <property type="evidence" value="ECO:0007669"/>
    <property type="project" value="TreeGrafter"/>
</dbReference>
<dbReference type="CDD" id="cd00038">
    <property type="entry name" value="CAP_ED"/>
    <property type="match status" value="1"/>
</dbReference>
<evidence type="ECO:0000256" key="1">
    <source>
        <dbReference type="ARBA" id="ARBA00023015"/>
    </source>
</evidence>
<reference evidence="8" key="1">
    <citation type="submission" date="2018-12" db="EMBL/GenBank/DDBJ databases">
        <title>Complete genome sequence of Paenibacillus sp. MBLB1234.</title>
        <authorList>
            <person name="Nam Y.-D."/>
            <person name="Kang J."/>
            <person name="Chung W.-H."/>
            <person name="Park Y.S."/>
        </authorList>
    </citation>
    <scope>NUCLEOTIDE SEQUENCE [LARGE SCALE GENOMIC DNA]</scope>
    <source>
        <strain evidence="8">MBLB1234</strain>
    </source>
</reference>
<dbReference type="GO" id="GO:0003677">
    <property type="term" value="F:DNA binding"/>
    <property type="evidence" value="ECO:0007669"/>
    <property type="project" value="UniProtKB-KW"/>
</dbReference>
<dbReference type="InterPro" id="IPR000595">
    <property type="entry name" value="cNMP-bd_dom"/>
</dbReference>
<dbReference type="InterPro" id="IPR036390">
    <property type="entry name" value="WH_DNA-bd_sf"/>
</dbReference>
<evidence type="ECO:0000259" key="5">
    <source>
        <dbReference type="PROSITE" id="PS50042"/>
    </source>
</evidence>
<dbReference type="Pfam" id="PF13545">
    <property type="entry name" value="HTH_Crp_2"/>
    <property type="match status" value="1"/>
</dbReference>
<dbReference type="Gene3D" id="2.60.120.10">
    <property type="entry name" value="Jelly Rolls"/>
    <property type="match status" value="1"/>
</dbReference>
<dbReference type="InterPro" id="IPR014710">
    <property type="entry name" value="RmlC-like_jellyroll"/>
</dbReference>
<dbReference type="Gene3D" id="1.10.10.10">
    <property type="entry name" value="Winged helix-like DNA-binding domain superfamily/Winged helix DNA-binding domain"/>
    <property type="match status" value="1"/>
</dbReference>
<keyword evidence="1" id="KW-0805">Transcription regulation</keyword>
<dbReference type="PROSITE" id="PS51063">
    <property type="entry name" value="HTH_CRP_2"/>
    <property type="match status" value="1"/>
</dbReference>
<evidence type="ECO:0000313" key="7">
    <source>
        <dbReference type="EMBL" id="AZS15116.1"/>
    </source>
</evidence>
<dbReference type="OrthoDB" id="581021at2"/>
<organism evidence="7 8">
    <name type="scientific">Paenibacillus lutimineralis</name>
    <dbReference type="NCBI Taxonomy" id="2707005"/>
    <lineage>
        <taxon>Bacteria</taxon>
        <taxon>Bacillati</taxon>
        <taxon>Bacillota</taxon>
        <taxon>Bacilli</taxon>
        <taxon>Bacillales</taxon>
        <taxon>Paenibacillaceae</taxon>
        <taxon>Paenibacillus</taxon>
    </lineage>
</organism>
<dbReference type="EMBL" id="CP034346">
    <property type="protein sequence ID" value="AZS15116.1"/>
    <property type="molecule type" value="Genomic_DNA"/>
</dbReference>
<dbReference type="PROSITE" id="PS50042">
    <property type="entry name" value="CNMP_BINDING_3"/>
    <property type="match status" value="1"/>
</dbReference>
<keyword evidence="3" id="KW-0010">Activator</keyword>
<keyword evidence="2" id="KW-0238">DNA-binding</keyword>
<name>A0A3Q9ICG3_9BACL</name>
<dbReference type="InterPro" id="IPR018490">
    <property type="entry name" value="cNMP-bd_dom_sf"/>
</dbReference>
<dbReference type="Proteomes" id="UP000270678">
    <property type="component" value="Chromosome"/>
</dbReference>
<sequence>MKTKLDQRRIHDYIQKYHLEHIFPQPDKLPLQLRTYERGEIILREGADLDGIYFQVEGRTRVSSSVETGKSLLLRFCHPLSVFGDIELIQRVVIQSQVEAVQRTTFLFINKHTVDTVLMQEHGFLHELLRQLSYKLQTCTTASRVNLLASVEERFASYLLTTRQQNEFGKEILTPHISEIASLIGTTPRHLNRVIHKLMEMNVVIKEKRQLVISDWDQLEEISGGIRYE</sequence>
<dbReference type="InterPro" id="IPR050397">
    <property type="entry name" value="Env_Response_Regulators"/>
</dbReference>
<proteinExistence type="predicted"/>
<dbReference type="AlphaFoldDB" id="A0A3Q9ICG3"/>
<evidence type="ECO:0000259" key="6">
    <source>
        <dbReference type="PROSITE" id="PS51063"/>
    </source>
</evidence>
<evidence type="ECO:0000256" key="3">
    <source>
        <dbReference type="ARBA" id="ARBA00023159"/>
    </source>
</evidence>
<dbReference type="PANTHER" id="PTHR24567:SF26">
    <property type="entry name" value="REGULATORY PROTEIN YEIL"/>
    <property type="match status" value="1"/>
</dbReference>
<dbReference type="SMART" id="SM00100">
    <property type="entry name" value="cNMP"/>
    <property type="match status" value="1"/>
</dbReference>
<dbReference type="RefSeq" id="WP_126998414.1">
    <property type="nucleotide sequence ID" value="NZ_CP034346.1"/>
</dbReference>
<feature type="domain" description="Cyclic nucleotide-binding" evidence="5">
    <location>
        <begin position="31"/>
        <end position="135"/>
    </location>
</feature>
<dbReference type="GO" id="GO:0003700">
    <property type="term" value="F:DNA-binding transcription factor activity"/>
    <property type="evidence" value="ECO:0007669"/>
    <property type="project" value="TreeGrafter"/>
</dbReference>
<dbReference type="PANTHER" id="PTHR24567">
    <property type="entry name" value="CRP FAMILY TRANSCRIPTIONAL REGULATORY PROTEIN"/>
    <property type="match status" value="1"/>
</dbReference>
<dbReference type="Pfam" id="PF00027">
    <property type="entry name" value="cNMP_binding"/>
    <property type="match status" value="1"/>
</dbReference>
<protein>
    <submittedName>
        <fullName evidence="7">Crp/Fnr family transcriptional regulator</fullName>
    </submittedName>
</protein>
<keyword evidence="8" id="KW-1185">Reference proteome</keyword>
<dbReference type="SUPFAM" id="SSF51206">
    <property type="entry name" value="cAMP-binding domain-like"/>
    <property type="match status" value="1"/>
</dbReference>
<evidence type="ECO:0000256" key="4">
    <source>
        <dbReference type="ARBA" id="ARBA00023163"/>
    </source>
</evidence>
<dbReference type="SUPFAM" id="SSF46785">
    <property type="entry name" value="Winged helix' DNA-binding domain"/>
    <property type="match status" value="1"/>
</dbReference>
<dbReference type="InterPro" id="IPR012318">
    <property type="entry name" value="HTH_CRP"/>
</dbReference>
<feature type="domain" description="HTH crp-type" evidence="6">
    <location>
        <begin position="149"/>
        <end position="217"/>
    </location>
</feature>
<accession>A0A3Q9ICG3</accession>
<evidence type="ECO:0000313" key="8">
    <source>
        <dbReference type="Proteomes" id="UP000270678"/>
    </source>
</evidence>
<keyword evidence="4" id="KW-0804">Transcription</keyword>
<evidence type="ECO:0000256" key="2">
    <source>
        <dbReference type="ARBA" id="ARBA00023125"/>
    </source>
</evidence>
<dbReference type="InterPro" id="IPR036388">
    <property type="entry name" value="WH-like_DNA-bd_sf"/>
</dbReference>
<dbReference type="KEGG" id="plut:EI981_12000"/>